<gene>
    <name evidence="1" type="ORF">NLG97_g14</name>
</gene>
<keyword evidence="2" id="KW-1185">Reference proteome</keyword>
<organism evidence="1 2">
    <name type="scientific">Lecanicillium saksenae</name>
    <dbReference type="NCBI Taxonomy" id="468837"/>
    <lineage>
        <taxon>Eukaryota</taxon>
        <taxon>Fungi</taxon>
        <taxon>Dikarya</taxon>
        <taxon>Ascomycota</taxon>
        <taxon>Pezizomycotina</taxon>
        <taxon>Sordariomycetes</taxon>
        <taxon>Hypocreomycetidae</taxon>
        <taxon>Hypocreales</taxon>
        <taxon>Cordycipitaceae</taxon>
        <taxon>Lecanicillium</taxon>
    </lineage>
</organism>
<dbReference type="Proteomes" id="UP001148737">
    <property type="component" value="Unassembled WGS sequence"/>
</dbReference>
<evidence type="ECO:0000313" key="1">
    <source>
        <dbReference type="EMBL" id="KAJ3499835.1"/>
    </source>
</evidence>
<comment type="caution">
    <text evidence="1">The sequence shown here is derived from an EMBL/GenBank/DDBJ whole genome shotgun (WGS) entry which is preliminary data.</text>
</comment>
<protein>
    <submittedName>
        <fullName evidence="1">Uncharacterized protein</fullName>
    </submittedName>
</protein>
<evidence type="ECO:0000313" key="2">
    <source>
        <dbReference type="Proteomes" id="UP001148737"/>
    </source>
</evidence>
<name>A0ACC1R914_9HYPO</name>
<sequence length="526" mass="58026">MIGRQSIIGVIAVAVFATLFLRQAPPPQHREYIRGQNNTALFIVAEHHGFSNVHLATSQSLLERYPGIQLHFASFTDIAEKVSRLSALAKKRQPQAQDITFHSILKGRSYVRALVESIDNLYQPDGQMSVVAPPGLKGLKQLVKIAAASFAPWSPEEHLAIHDELSAIIDEVDPAVVVLDTVFNPGIEATRGKNRLHAFITPNTLIDNFPDVQPYGKMLWKYPALGSGFSYPVPWYQIPMNIYLNAKIIYTILTLNNLKPIRKFLAENGVIDPVNFYGLHRPDVPWLTQTMPAASVPVDVVPQNVTCTGPIVLSPASAESIDPELVQWLRPKPTILVNLGSAFRWGIGQTEGMIATIGKLLDTSDYQILWKYSISPHVETVFDWQQAVKPLVDTGRVRVSTWLTVDPPALLQSGFISAFVTHGGANGYHEALEAGVPTVVLPMWVDLFNFAQLTEQIGVGVWACRDTSPRFDSDCLHKAIMRVADGGPESLAMRSRAKMFSDEARKTPGRDVAADLISKMATLQSL</sequence>
<reference evidence="1" key="1">
    <citation type="submission" date="2022-07" db="EMBL/GenBank/DDBJ databases">
        <title>Genome Sequence of Lecanicillium saksenae.</title>
        <authorList>
            <person name="Buettner E."/>
        </authorList>
    </citation>
    <scope>NUCLEOTIDE SEQUENCE</scope>
    <source>
        <strain evidence="1">VT-O1</strain>
    </source>
</reference>
<dbReference type="EMBL" id="JANAKD010000001">
    <property type="protein sequence ID" value="KAJ3499835.1"/>
    <property type="molecule type" value="Genomic_DNA"/>
</dbReference>
<proteinExistence type="predicted"/>
<accession>A0ACC1R914</accession>